<evidence type="ECO:0000256" key="8">
    <source>
        <dbReference type="ARBA" id="ARBA00022777"/>
    </source>
</evidence>
<evidence type="ECO:0000313" key="17">
    <source>
        <dbReference type="Proteomes" id="UP000220005"/>
    </source>
</evidence>
<dbReference type="PANTHER" id="PTHR22749:SF6">
    <property type="entry name" value="RIBOFLAVIN KINASE"/>
    <property type="match status" value="1"/>
</dbReference>
<keyword evidence="3 14" id="KW-0285">Flavoprotein</keyword>
<keyword evidence="9 14" id="KW-0274">FAD</keyword>
<keyword evidence="7 14" id="KW-0547">Nucleotide-binding</keyword>
<dbReference type="GO" id="GO:0008531">
    <property type="term" value="F:riboflavin kinase activity"/>
    <property type="evidence" value="ECO:0007669"/>
    <property type="project" value="UniProtKB-UniRule"/>
</dbReference>
<evidence type="ECO:0000256" key="5">
    <source>
        <dbReference type="ARBA" id="ARBA00022679"/>
    </source>
</evidence>
<comment type="catalytic activity">
    <reaction evidence="13 14">
        <text>FMN + ATP + H(+) = FAD + diphosphate</text>
        <dbReference type="Rhea" id="RHEA:17237"/>
        <dbReference type="ChEBI" id="CHEBI:15378"/>
        <dbReference type="ChEBI" id="CHEBI:30616"/>
        <dbReference type="ChEBI" id="CHEBI:33019"/>
        <dbReference type="ChEBI" id="CHEBI:57692"/>
        <dbReference type="ChEBI" id="CHEBI:58210"/>
        <dbReference type="EC" id="2.7.7.2"/>
    </reaction>
</comment>
<dbReference type="InterPro" id="IPR015865">
    <property type="entry name" value="Riboflavin_kinase_bac/euk"/>
</dbReference>
<dbReference type="EC" id="2.7.7.2" evidence="14"/>
<evidence type="ECO:0000256" key="7">
    <source>
        <dbReference type="ARBA" id="ARBA00022741"/>
    </source>
</evidence>
<comment type="catalytic activity">
    <reaction evidence="12 14">
        <text>riboflavin + ATP = FMN + ADP + H(+)</text>
        <dbReference type="Rhea" id="RHEA:14357"/>
        <dbReference type="ChEBI" id="CHEBI:15378"/>
        <dbReference type="ChEBI" id="CHEBI:30616"/>
        <dbReference type="ChEBI" id="CHEBI:57986"/>
        <dbReference type="ChEBI" id="CHEBI:58210"/>
        <dbReference type="ChEBI" id="CHEBI:456216"/>
        <dbReference type="EC" id="2.7.1.26"/>
    </reaction>
</comment>
<gene>
    <name evidence="16" type="primary">ribF</name>
    <name evidence="16" type="ORF">CGS58_13560</name>
</gene>
<name>A0A2A7AM96_9FIRM</name>
<evidence type="ECO:0000256" key="14">
    <source>
        <dbReference type="PIRNR" id="PIRNR004491"/>
    </source>
</evidence>
<dbReference type="AlphaFoldDB" id="A0A2A7AM96"/>
<dbReference type="SMART" id="SM00904">
    <property type="entry name" value="Flavokinase"/>
    <property type="match status" value="1"/>
</dbReference>
<dbReference type="EC" id="2.7.1.26" evidence="14"/>
<evidence type="ECO:0000313" key="16">
    <source>
        <dbReference type="EMBL" id="PDX80239.1"/>
    </source>
</evidence>
<evidence type="ECO:0000256" key="9">
    <source>
        <dbReference type="ARBA" id="ARBA00022827"/>
    </source>
</evidence>
<dbReference type="UniPathway" id="UPA00276">
    <property type="reaction ID" value="UER00406"/>
</dbReference>
<proteinExistence type="inferred from homology"/>
<keyword evidence="6 14" id="KW-0548">Nucleotidyltransferase</keyword>
<dbReference type="SUPFAM" id="SSF82114">
    <property type="entry name" value="Riboflavin kinase-like"/>
    <property type="match status" value="1"/>
</dbReference>
<keyword evidence="5 14" id="KW-0808">Transferase</keyword>
<feature type="domain" description="Riboflavin kinase" evidence="15">
    <location>
        <begin position="178"/>
        <end position="304"/>
    </location>
</feature>
<dbReference type="Proteomes" id="UP000220005">
    <property type="component" value="Unassembled WGS sequence"/>
</dbReference>
<evidence type="ECO:0000256" key="1">
    <source>
        <dbReference type="ARBA" id="ARBA00004726"/>
    </source>
</evidence>
<keyword evidence="4 14" id="KW-0288">FMN</keyword>
<evidence type="ECO:0000256" key="2">
    <source>
        <dbReference type="ARBA" id="ARBA00005201"/>
    </source>
</evidence>
<comment type="similarity">
    <text evidence="14">Belongs to the ribF family.</text>
</comment>
<evidence type="ECO:0000256" key="4">
    <source>
        <dbReference type="ARBA" id="ARBA00022643"/>
    </source>
</evidence>
<dbReference type="InterPro" id="IPR023465">
    <property type="entry name" value="Riboflavin_kinase_dom_sf"/>
</dbReference>
<evidence type="ECO:0000256" key="13">
    <source>
        <dbReference type="ARBA" id="ARBA00049494"/>
    </source>
</evidence>
<sequence length="313" mass="33919">MQILSSLSPLALEHEGGTAVAMGFFDGIHIGHRAVIDGAVAWAKAHGAAPAVFTFQLPADNKMKGKRLLSTEDKHALIASLGVEYYLCPQFEEIRAMTPEQFVYGIVQDCQAKALFCGENFTFGAKAAGTPDLLRRLCAPLGVEVVVVPMTQFEEKPVSSTRIRTALEGGDIPAANAMLGMPYAIRFAVQHGAGLGHTLGVPTINQIYPQGFQLPRFGIYITRTKIGEKWYPSATGLGTRPTVNDDTSKVTCETFIPGFSGDLYGAGPVVEFHAYLSPSKKFDSLDELKDCIHHAARRAQEYFAKPEKKAQNG</sequence>
<evidence type="ECO:0000256" key="3">
    <source>
        <dbReference type="ARBA" id="ARBA00022630"/>
    </source>
</evidence>
<dbReference type="GO" id="GO:0005524">
    <property type="term" value="F:ATP binding"/>
    <property type="evidence" value="ECO:0007669"/>
    <property type="project" value="UniProtKB-UniRule"/>
</dbReference>
<evidence type="ECO:0000256" key="11">
    <source>
        <dbReference type="ARBA" id="ARBA00023268"/>
    </source>
</evidence>
<dbReference type="Gene3D" id="3.40.50.620">
    <property type="entry name" value="HUPs"/>
    <property type="match status" value="1"/>
</dbReference>
<dbReference type="UniPathway" id="UPA00277">
    <property type="reaction ID" value="UER00407"/>
</dbReference>
<evidence type="ECO:0000259" key="15">
    <source>
        <dbReference type="SMART" id="SM00904"/>
    </source>
</evidence>
<dbReference type="GO" id="GO:0006747">
    <property type="term" value="P:FAD biosynthetic process"/>
    <property type="evidence" value="ECO:0007669"/>
    <property type="project" value="UniProtKB-UniRule"/>
</dbReference>
<organism evidence="16 17">
    <name type="scientific">Faecalibacterium prausnitzii</name>
    <dbReference type="NCBI Taxonomy" id="853"/>
    <lineage>
        <taxon>Bacteria</taxon>
        <taxon>Bacillati</taxon>
        <taxon>Bacillota</taxon>
        <taxon>Clostridia</taxon>
        <taxon>Eubacteriales</taxon>
        <taxon>Oscillospiraceae</taxon>
        <taxon>Faecalibacterium</taxon>
    </lineage>
</organism>
<dbReference type="Gene3D" id="2.40.30.30">
    <property type="entry name" value="Riboflavin kinase-like"/>
    <property type="match status" value="1"/>
</dbReference>
<evidence type="ECO:0000256" key="10">
    <source>
        <dbReference type="ARBA" id="ARBA00022840"/>
    </source>
</evidence>
<dbReference type="GO" id="GO:0003919">
    <property type="term" value="F:FMN adenylyltransferase activity"/>
    <property type="evidence" value="ECO:0007669"/>
    <property type="project" value="UniProtKB-UniRule"/>
</dbReference>
<comment type="pathway">
    <text evidence="2 14">Cofactor biosynthesis; FMN biosynthesis; FMN from riboflavin (ATP route): step 1/1.</text>
</comment>
<dbReference type="PIRSF" id="PIRSF004491">
    <property type="entry name" value="FAD_Synth"/>
    <property type="match status" value="1"/>
</dbReference>
<comment type="pathway">
    <text evidence="1 14">Cofactor biosynthesis; FAD biosynthesis; FAD from FMN: step 1/1.</text>
</comment>
<dbReference type="SUPFAM" id="SSF52374">
    <property type="entry name" value="Nucleotidylyl transferase"/>
    <property type="match status" value="1"/>
</dbReference>
<dbReference type="GO" id="GO:0009231">
    <property type="term" value="P:riboflavin biosynthetic process"/>
    <property type="evidence" value="ECO:0007669"/>
    <property type="project" value="InterPro"/>
</dbReference>
<keyword evidence="11" id="KW-0511">Multifunctional enzyme</keyword>
<dbReference type="InterPro" id="IPR023468">
    <property type="entry name" value="Riboflavin_kinase"/>
</dbReference>
<evidence type="ECO:0000256" key="12">
    <source>
        <dbReference type="ARBA" id="ARBA00047880"/>
    </source>
</evidence>
<dbReference type="InterPro" id="IPR015864">
    <property type="entry name" value="FAD_synthase"/>
</dbReference>
<keyword evidence="8 14" id="KW-0418">Kinase</keyword>
<dbReference type="RefSeq" id="WP_097840220.1">
    <property type="nucleotide sequence ID" value="NZ_NMTY01000032.1"/>
</dbReference>
<protein>
    <recommendedName>
        <fullName evidence="14">Riboflavin biosynthesis protein</fullName>
    </recommendedName>
    <domain>
        <recommendedName>
            <fullName evidence="14">Riboflavin kinase</fullName>
            <ecNumber evidence="14">2.7.1.26</ecNumber>
        </recommendedName>
        <alternativeName>
            <fullName evidence="14">Flavokinase</fullName>
        </alternativeName>
    </domain>
    <domain>
        <recommendedName>
            <fullName evidence="14">FMN adenylyltransferase</fullName>
            <ecNumber evidence="14">2.7.7.2</ecNumber>
        </recommendedName>
        <alternativeName>
            <fullName evidence="14">FAD pyrophosphorylase</fullName>
        </alternativeName>
        <alternativeName>
            <fullName evidence="14">FAD synthase</fullName>
        </alternativeName>
    </domain>
</protein>
<dbReference type="InterPro" id="IPR002606">
    <property type="entry name" value="Riboflavin_kinase_bac"/>
</dbReference>
<dbReference type="InterPro" id="IPR014729">
    <property type="entry name" value="Rossmann-like_a/b/a_fold"/>
</dbReference>
<accession>A0A2A7AM96</accession>
<dbReference type="GO" id="GO:0009398">
    <property type="term" value="P:FMN biosynthetic process"/>
    <property type="evidence" value="ECO:0007669"/>
    <property type="project" value="UniProtKB-UniRule"/>
</dbReference>
<keyword evidence="10 14" id="KW-0067">ATP-binding</keyword>
<reference evidence="16 17" key="1">
    <citation type="journal article" date="2017" name="Front. Microbiol.">
        <title>New Insights into the Diversity of the Genus Faecalibacterium.</title>
        <authorList>
            <person name="Benevides L."/>
            <person name="Burman S."/>
            <person name="Martin R."/>
            <person name="Robert V."/>
            <person name="Thomas M."/>
            <person name="Miquel S."/>
            <person name="Chain F."/>
            <person name="Sokol H."/>
            <person name="Bermudez-Humaran L.G."/>
            <person name="Morrison M."/>
            <person name="Langella P."/>
            <person name="Azevedo V.A."/>
            <person name="Chatel J.M."/>
            <person name="Soares S."/>
        </authorList>
    </citation>
    <scope>NUCLEOTIDE SEQUENCE [LARGE SCALE GENOMIC DNA]</scope>
    <source>
        <strain evidence="16 17">CNCM I 4575</strain>
    </source>
</reference>
<dbReference type="Pfam" id="PF06574">
    <property type="entry name" value="FAD_syn"/>
    <property type="match status" value="1"/>
</dbReference>
<dbReference type="CDD" id="cd02064">
    <property type="entry name" value="FAD_synthetase_N"/>
    <property type="match status" value="1"/>
</dbReference>
<dbReference type="NCBIfam" id="TIGR00083">
    <property type="entry name" value="ribF"/>
    <property type="match status" value="1"/>
</dbReference>
<dbReference type="Pfam" id="PF01687">
    <property type="entry name" value="Flavokinase"/>
    <property type="match status" value="1"/>
</dbReference>
<comment type="caution">
    <text evidence="16">The sequence shown here is derived from an EMBL/GenBank/DDBJ whole genome shotgun (WGS) entry which is preliminary data.</text>
</comment>
<dbReference type="EMBL" id="NMTY01000032">
    <property type="protein sequence ID" value="PDX80239.1"/>
    <property type="molecule type" value="Genomic_DNA"/>
</dbReference>
<evidence type="ECO:0000256" key="6">
    <source>
        <dbReference type="ARBA" id="ARBA00022695"/>
    </source>
</evidence>
<dbReference type="PANTHER" id="PTHR22749">
    <property type="entry name" value="RIBOFLAVIN KINASE/FMN ADENYLYLTRANSFERASE"/>
    <property type="match status" value="1"/>
</dbReference>